<feature type="compositionally biased region" description="Basic residues" evidence="1">
    <location>
        <begin position="34"/>
        <end position="49"/>
    </location>
</feature>
<protein>
    <submittedName>
        <fullName evidence="2">Uncharacterized protein</fullName>
    </submittedName>
</protein>
<dbReference type="AlphaFoldDB" id="A0A5J4VF54"/>
<proteinExistence type="predicted"/>
<feature type="compositionally biased region" description="Basic and acidic residues" evidence="1">
    <location>
        <begin position="20"/>
        <end position="33"/>
    </location>
</feature>
<organism evidence="2 3">
    <name type="scientific">Streblomastix strix</name>
    <dbReference type="NCBI Taxonomy" id="222440"/>
    <lineage>
        <taxon>Eukaryota</taxon>
        <taxon>Metamonada</taxon>
        <taxon>Preaxostyla</taxon>
        <taxon>Oxymonadida</taxon>
        <taxon>Streblomastigidae</taxon>
        <taxon>Streblomastix</taxon>
    </lineage>
</organism>
<feature type="compositionally biased region" description="Polar residues" evidence="1">
    <location>
        <begin position="180"/>
        <end position="201"/>
    </location>
</feature>
<accession>A0A5J4VF54</accession>
<feature type="region of interest" description="Disordered" evidence="1">
    <location>
        <begin position="113"/>
        <end position="201"/>
    </location>
</feature>
<evidence type="ECO:0000313" key="3">
    <source>
        <dbReference type="Proteomes" id="UP000324800"/>
    </source>
</evidence>
<sequence length="201" mass="24635">MSDSLSHINAKHKLLYTNKKRSESFERRREMKQRNRRGGRRRRRRKKKIRNDIDVERGIDQELQNLNLNPNFRQILSQNVRMSTNSWMIDSLSSDSESEKDYVKRLEKYDRQNELEREKEKIEKEREEQELKQREIEREKERLLMEQQQKKDIKDIEKKKKEDKQKKFGAQKRENDDNEQQQQISNQFIPSFSSNITPPKQ</sequence>
<feature type="region of interest" description="Disordered" evidence="1">
    <location>
        <begin position="1"/>
        <end position="49"/>
    </location>
</feature>
<reference evidence="2 3" key="1">
    <citation type="submission" date="2019-03" db="EMBL/GenBank/DDBJ databases">
        <title>Single cell metagenomics reveals metabolic interactions within the superorganism composed of flagellate Streblomastix strix and complex community of Bacteroidetes bacteria on its surface.</title>
        <authorList>
            <person name="Treitli S.C."/>
            <person name="Kolisko M."/>
            <person name="Husnik F."/>
            <person name="Keeling P."/>
            <person name="Hampl V."/>
        </authorList>
    </citation>
    <scope>NUCLEOTIDE SEQUENCE [LARGE SCALE GENOMIC DNA]</scope>
    <source>
        <strain evidence="2">ST1C</strain>
    </source>
</reference>
<feature type="non-terminal residue" evidence="2">
    <location>
        <position position="201"/>
    </location>
</feature>
<dbReference type="EMBL" id="SNRW01007586">
    <property type="protein sequence ID" value="KAA6381004.1"/>
    <property type="molecule type" value="Genomic_DNA"/>
</dbReference>
<comment type="caution">
    <text evidence="2">The sequence shown here is derived from an EMBL/GenBank/DDBJ whole genome shotgun (WGS) entry which is preliminary data.</text>
</comment>
<gene>
    <name evidence="2" type="ORF">EZS28_023468</name>
</gene>
<name>A0A5J4VF54_9EUKA</name>
<evidence type="ECO:0000313" key="2">
    <source>
        <dbReference type="EMBL" id="KAA6381004.1"/>
    </source>
</evidence>
<evidence type="ECO:0000256" key="1">
    <source>
        <dbReference type="SAM" id="MobiDB-lite"/>
    </source>
</evidence>
<dbReference type="Proteomes" id="UP000324800">
    <property type="component" value="Unassembled WGS sequence"/>
</dbReference>
<feature type="compositionally biased region" description="Basic and acidic residues" evidence="1">
    <location>
        <begin position="113"/>
        <end position="175"/>
    </location>
</feature>